<comment type="caution">
    <text evidence="2">The sequence shown here is derived from an EMBL/GenBank/DDBJ whole genome shotgun (WGS) entry which is preliminary data.</text>
</comment>
<sequence>MQPSEMQHLNVQIPGKEQLHYALAISQQDEMVKAATKARKDSAHSPLDDANTHQQSNSVSERQDQEPRAGIPYFYNAPTDTHQRPYHVLWQGNAYEIYGPGDALGFIPSQLSPFSERQQRRPHEDSISQIYGPLEAHGFSPPQLISFSERQLEPWKGGIFQVYEPPEAHGSVPHQLSPSGEYQPPREISEPAHHRSLWEKVKQCLNITKRKHHKTQVKRRARHPTQECEDDEKLLCATPDILVDEDVWDEY</sequence>
<evidence type="ECO:0000313" key="2">
    <source>
        <dbReference type="EMBL" id="KAF4306401.1"/>
    </source>
</evidence>
<evidence type="ECO:0000256" key="1">
    <source>
        <dbReference type="SAM" id="MobiDB-lite"/>
    </source>
</evidence>
<organism evidence="2 3">
    <name type="scientific">Botryosphaeria dothidea</name>
    <dbReference type="NCBI Taxonomy" id="55169"/>
    <lineage>
        <taxon>Eukaryota</taxon>
        <taxon>Fungi</taxon>
        <taxon>Dikarya</taxon>
        <taxon>Ascomycota</taxon>
        <taxon>Pezizomycotina</taxon>
        <taxon>Dothideomycetes</taxon>
        <taxon>Dothideomycetes incertae sedis</taxon>
        <taxon>Botryosphaeriales</taxon>
        <taxon>Botryosphaeriaceae</taxon>
        <taxon>Botryosphaeria</taxon>
    </lineage>
</organism>
<protein>
    <submittedName>
        <fullName evidence="2">Uncharacterized protein</fullName>
    </submittedName>
</protein>
<feature type="region of interest" description="Disordered" evidence="1">
    <location>
        <begin position="166"/>
        <end position="192"/>
    </location>
</feature>
<proteinExistence type="predicted"/>
<evidence type="ECO:0000313" key="3">
    <source>
        <dbReference type="Proteomes" id="UP000572817"/>
    </source>
</evidence>
<dbReference type="Proteomes" id="UP000572817">
    <property type="component" value="Unassembled WGS sequence"/>
</dbReference>
<dbReference type="EMBL" id="WWBZ02000033">
    <property type="protein sequence ID" value="KAF4306401.1"/>
    <property type="molecule type" value="Genomic_DNA"/>
</dbReference>
<reference evidence="2" key="1">
    <citation type="submission" date="2020-04" db="EMBL/GenBank/DDBJ databases">
        <title>Genome Assembly and Annotation of Botryosphaeria dothidea sdau 11-99, a Latent Pathogen of Apple Fruit Ring Rot in China.</title>
        <authorList>
            <person name="Yu C."/>
            <person name="Diao Y."/>
            <person name="Lu Q."/>
            <person name="Zhao J."/>
            <person name="Cui S."/>
            <person name="Peng C."/>
            <person name="He B."/>
            <person name="Liu H."/>
        </authorList>
    </citation>
    <scope>NUCLEOTIDE SEQUENCE [LARGE SCALE GENOMIC DNA]</scope>
    <source>
        <strain evidence="2">Sdau11-99</strain>
    </source>
</reference>
<gene>
    <name evidence="2" type="ORF">GTA08_BOTSDO05727</name>
</gene>
<name>A0A8H4N583_9PEZI</name>
<keyword evidence="3" id="KW-1185">Reference proteome</keyword>
<feature type="compositionally biased region" description="Basic and acidic residues" evidence="1">
    <location>
        <begin position="38"/>
        <end position="51"/>
    </location>
</feature>
<dbReference type="AlphaFoldDB" id="A0A8H4N583"/>
<feature type="region of interest" description="Disordered" evidence="1">
    <location>
        <begin position="30"/>
        <end position="72"/>
    </location>
</feature>
<accession>A0A8H4N583</accession>